<name>A0A380P2V9_WEIVI</name>
<accession>A0A380P2V9</accession>
<dbReference type="InterPro" id="IPR036938">
    <property type="entry name" value="PAP2/HPO_sf"/>
</dbReference>
<proteinExistence type="predicted"/>
<dbReference type="EMBL" id="UHIV01000004">
    <property type="protein sequence ID" value="SUP59475.1"/>
    <property type="molecule type" value="Genomic_DNA"/>
</dbReference>
<evidence type="ECO:0000313" key="2">
    <source>
        <dbReference type="EMBL" id="SUP59475.1"/>
    </source>
</evidence>
<keyword evidence="1" id="KW-1133">Transmembrane helix</keyword>
<protein>
    <submittedName>
        <fullName evidence="2">Uncharacterized protein</fullName>
    </submittedName>
</protein>
<organism evidence="2 3">
    <name type="scientific">Weissella viridescens</name>
    <name type="common">Lactobacillus viridescens</name>
    <dbReference type="NCBI Taxonomy" id="1629"/>
    <lineage>
        <taxon>Bacteria</taxon>
        <taxon>Bacillati</taxon>
        <taxon>Bacillota</taxon>
        <taxon>Bacilli</taxon>
        <taxon>Lactobacillales</taxon>
        <taxon>Lactobacillaceae</taxon>
        <taxon>Weissella</taxon>
    </lineage>
</organism>
<evidence type="ECO:0000313" key="3">
    <source>
        <dbReference type="Proteomes" id="UP000254621"/>
    </source>
</evidence>
<dbReference type="Proteomes" id="UP000254621">
    <property type="component" value="Unassembled WGS sequence"/>
</dbReference>
<feature type="transmembrane region" description="Helical" evidence="1">
    <location>
        <begin position="20"/>
        <end position="42"/>
    </location>
</feature>
<keyword evidence="1" id="KW-0472">Membrane</keyword>
<keyword evidence="1" id="KW-0812">Transmembrane</keyword>
<sequence length="86" mass="10191">MVTLLLQYWLYHKTAQQIKQLLIVSVFASLTVLLAYEANIALKQAWGRVRPYELNTTQSDLLRGIKSMDRMGIYHFLRVTQWQRHL</sequence>
<dbReference type="AlphaFoldDB" id="A0A380P2V9"/>
<dbReference type="SUPFAM" id="SSF48317">
    <property type="entry name" value="Acid phosphatase/Vanadium-dependent haloperoxidase"/>
    <property type="match status" value="1"/>
</dbReference>
<gene>
    <name evidence="2" type="ORF">NCTC13645_01732</name>
</gene>
<evidence type="ECO:0000256" key="1">
    <source>
        <dbReference type="SAM" id="Phobius"/>
    </source>
</evidence>
<reference evidence="2 3" key="1">
    <citation type="submission" date="2018-06" db="EMBL/GenBank/DDBJ databases">
        <authorList>
            <consortium name="Pathogen Informatics"/>
            <person name="Doyle S."/>
        </authorList>
    </citation>
    <scope>NUCLEOTIDE SEQUENCE [LARGE SCALE GENOMIC DNA]</scope>
    <source>
        <strain evidence="2 3">NCTC13645</strain>
    </source>
</reference>